<accession>A0A0D6N6B9</accession>
<dbReference type="EMBL" id="BAMV01000044">
    <property type="protein sequence ID" value="GAN61577.1"/>
    <property type="molecule type" value="Genomic_DNA"/>
</dbReference>
<comment type="caution">
    <text evidence="1">The sequence shown here is derived from an EMBL/GenBank/DDBJ whole genome shotgun (WGS) entry which is preliminary data.</text>
</comment>
<dbReference type="RefSeq" id="WP_048839620.1">
    <property type="nucleotide sequence ID" value="NZ_BAMV01000044.1"/>
</dbReference>
<keyword evidence="4" id="KW-1185">Reference proteome</keyword>
<reference evidence="1 3" key="1">
    <citation type="submission" date="2012-11" db="EMBL/GenBank/DDBJ databases">
        <title>Whole genome sequence of Acetobacter cibinongensis 4H-1.</title>
        <authorList>
            <person name="Azuma Y."/>
            <person name="Higashiura N."/>
            <person name="Hirakawa H."/>
            <person name="Matsushita K."/>
        </authorList>
    </citation>
    <scope>NUCLEOTIDE SEQUENCE [LARGE SCALE GENOMIC DNA]</scope>
    <source>
        <strain evidence="1 3">4H-1</strain>
    </source>
</reference>
<evidence type="ECO:0000313" key="2">
    <source>
        <dbReference type="EMBL" id="GEL59928.1"/>
    </source>
</evidence>
<dbReference type="AlphaFoldDB" id="A0A0D6N6B9"/>
<proteinExistence type="predicted"/>
<dbReference type="Proteomes" id="UP000032671">
    <property type="component" value="Unassembled WGS sequence"/>
</dbReference>
<name>A0A0D6N6B9_9PROT</name>
<dbReference type="STRING" id="1231339.Abci_046_010"/>
<protein>
    <submittedName>
        <fullName evidence="1">Uncharacterized protein</fullName>
    </submittedName>
</protein>
<sequence>MRTGWDKPAKIDREAQRVLLHAMADAYPQVLCDFPEGFDRGDKHTVVNVMYLKEHGLCETDTLGEMGMAGMEIYPPRITAKGLDFLADDGGLGAILDVVTVRFEANTIKALIANKLEESDAPEEEKGLIRKQLDALPETALKAGMTELVKVGLNHTHDVMQLLQKCFGLG</sequence>
<evidence type="ECO:0000313" key="4">
    <source>
        <dbReference type="Proteomes" id="UP000321891"/>
    </source>
</evidence>
<evidence type="ECO:0000313" key="1">
    <source>
        <dbReference type="EMBL" id="GAN61577.1"/>
    </source>
</evidence>
<organism evidence="1 3">
    <name type="scientific">Acetobacter cibinongensis</name>
    <dbReference type="NCBI Taxonomy" id="146475"/>
    <lineage>
        <taxon>Bacteria</taxon>
        <taxon>Pseudomonadati</taxon>
        <taxon>Pseudomonadota</taxon>
        <taxon>Alphaproteobacteria</taxon>
        <taxon>Acetobacterales</taxon>
        <taxon>Acetobacteraceae</taxon>
        <taxon>Acetobacter</taxon>
    </lineage>
</organism>
<gene>
    <name evidence="1" type="ORF">Abci_046_010</name>
    <name evidence="2" type="ORF">ACI01nite_25300</name>
</gene>
<dbReference type="Proteomes" id="UP000321891">
    <property type="component" value="Unassembled WGS sequence"/>
</dbReference>
<accession>A0A6N3SUJ3</accession>
<reference evidence="2 4" key="2">
    <citation type="submission" date="2019-07" db="EMBL/GenBank/DDBJ databases">
        <title>Whole genome shotgun sequence of Acetobacter cibinongensis NBRC 16605.</title>
        <authorList>
            <person name="Hosoyama A."/>
            <person name="Uohara A."/>
            <person name="Ohji S."/>
            <person name="Ichikawa N."/>
        </authorList>
    </citation>
    <scope>NUCLEOTIDE SEQUENCE [LARGE SCALE GENOMIC DNA]</scope>
    <source>
        <strain evidence="2 4">NBRC 16605</strain>
    </source>
</reference>
<evidence type="ECO:0000313" key="3">
    <source>
        <dbReference type="Proteomes" id="UP000032671"/>
    </source>
</evidence>
<dbReference type="EMBL" id="BJVU01000016">
    <property type="protein sequence ID" value="GEL59928.1"/>
    <property type="molecule type" value="Genomic_DNA"/>
</dbReference>